<feature type="transmembrane region" description="Helical" evidence="7">
    <location>
        <begin position="133"/>
        <end position="155"/>
    </location>
</feature>
<dbReference type="EMBL" id="JAAMOX010000001">
    <property type="protein sequence ID" value="NIH53600.1"/>
    <property type="molecule type" value="Genomic_DNA"/>
</dbReference>
<evidence type="ECO:0000256" key="5">
    <source>
        <dbReference type="ARBA" id="ARBA00022989"/>
    </source>
</evidence>
<dbReference type="FunFam" id="3.40.50.300:FF:000218">
    <property type="entry name" value="Multidrug ABC transporter ATP-binding protein"/>
    <property type="match status" value="1"/>
</dbReference>
<dbReference type="GO" id="GO:0005524">
    <property type="term" value="F:ATP binding"/>
    <property type="evidence" value="ECO:0007669"/>
    <property type="project" value="UniProtKB-KW"/>
</dbReference>
<evidence type="ECO:0000256" key="4">
    <source>
        <dbReference type="ARBA" id="ARBA00022840"/>
    </source>
</evidence>
<dbReference type="PROSITE" id="PS00211">
    <property type="entry name" value="ABC_TRANSPORTER_1"/>
    <property type="match status" value="1"/>
</dbReference>
<protein>
    <submittedName>
        <fullName evidence="10">ATP-binding cassette subfamily B protein</fullName>
    </submittedName>
</protein>
<sequence>MRSILRIMLSVRELWWLYAAIVLCSLLMAATTLLVPFVLKAAIDYITLVVNGQASGVAPVIWLAALLLALDLLNTLFTNVGGYIGDVMATRLRAILSARYFEKLLSLPQRYYDNELTGKIINRLSRSITEVTNFLNSFANGFFQMLVTVVAVLIITAVYSWPLAVMLAVMYPVYVWLTAKTSAKWQGFEQEKNTEYDIAGGRFAEVVGQIRVVKSFRQERRELDEFRQRYSKTVAITKSQSRFWHQMDVLRRVSLNLVFFGVFSVIFVQTAEGVFTLGVMVLLIQLVGMARTPVLSMSYMIDFAQRAVAGSKDYFAVMEESPEAQSGALREVGQGAATTTDAVIAPETLAGSEPQPSAQIDKLPIVFEGVSFSYSDEESLLRDISFEIPAGERVAFVAESGGGKSTLMSLLLRLYTPTAGRIRIGETDIAALPLGALRRQVGVVFQEPALFSGTIRENIAYARPEATDAQVEAAAKSANVHEFVSKFAQGYSTEIGERGLKLSGGQKQRIAIARALLKDAPILVLDEATSALDSKSEQLVQDGLELLMHERTTFIIAHRLSTISAVDRIITLRNGRVDENGSPKELAQSGGIYAELLALQASATKRDKKRLRSFDIQL</sequence>
<name>A0A7X5R1E8_9MICO</name>
<dbReference type="Gene3D" id="3.40.50.300">
    <property type="entry name" value="P-loop containing nucleotide triphosphate hydrolases"/>
    <property type="match status" value="1"/>
</dbReference>
<feature type="domain" description="ABC transmembrane type-1" evidence="9">
    <location>
        <begin position="19"/>
        <end position="306"/>
    </location>
</feature>
<accession>A0A7X5R1E8</accession>
<evidence type="ECO:0000256" key="1">
    <source>
        <dbReference type="ARBA" id="ARBA00004651"/>
    </source>
</evidence>
<dbReference type="AlphaFoldDB" id="A0A7X5R1E8"/>
<dbReference type="SUPFAM" id="SSF90123">
    <property type="entry name" value="ABC transporter transmembrane region"/>
    <property type="match status" value="1"/>
</dbReference>
<dbReference type="InterPro" id="IPR036640">
    <property type="entry name" value="ABC1_TM_sf"/>
</dbReference>
<dbReference type="Pfam" id="PF00005">
    <property type="entry name" value="ABC_tran"/>
    <property type="match status" value="1"/>
</dbReference>
<dbReference type="GO" id="GO:0140359">
    <property type="term" value="F:ABC-type transporter activity"/>
    <property type="evidence" value="ECO:0007669"/>
    <property type="project" value="InterPro"/>
</dbReference>
<organism evidence="10 11">
    <name type="scientific">Lysinibacter cavernae</name>
    <dbReference type="NCBI Taxonomy" id="1640652"/>
    <lineage>
        <taxon>Bacteria</taxon>
        <taxon>Bacillati</taxon>
        <taxon>Actinomycetota</taxon>
        <taxon>Actinomycetes</taxon>
        <taxon>Micrococcales</taxon>
        <taxon>Microbacteriaceae</taxon>
        <taxon>Lysinibacter</taxon>
    </lineage>
</organism>
<feature type="transmembrane region" description="Helical" evidence="7">
    <location>
        <begin position="161"/>
        <end position="179"/>
    </location>
</feature>
<dbReference type="PANTHER" id="PTHR24221">
    <property type="entry name" value="ATP-BINDING CASSETTE SUB-FAMILY B"/>
    <property type="match status" value="1"/>
</dbReference>
<reference evidence="10 11" key="1">
    <citation type="submission" date="2020-02" db="EMBL/GenBank/DDBJ databases">
        <title>Sequencing the genomes of 1000 actinobacteria strains.</title>
        <authorList>
            <person name="Klenk H.-P."/>
        </authorList>
    </citation>
    <scope>NUCLEOTIDE SEQUENCE [LARGE SCALE GENOMIC DNA]</scope>
    <source>
        <strain evidence="10 11">DSM 27960</strain>
    </source>
</reference>
<dbReference type="GO" id="GO:0005886">
    <property type="term" value="C:plasma membrane"/>
    <property type="evidence" value="ECO:0007669"/>
    <property type="project" value="UniProtKB-SubCell"/>
</dbReference>
<dbReference type="InterPro" id="IPR003439">
    <property type="entry name" value="ABC_transporter-like_ATP-bd"/>
</dbReference>
<dbReference type="SUPFAM" id="SSF52540">
    <property type="entry name" value="P-loop containing nucleoside triphosphate hydrolases"/>
    <property type="match status" value="1"/>
</dbReference>
<comment type="caution">
    <text evidence="10">The sequence shown here is derived from an EMBL/GenBank/DDBJ whole genome shotgun (WGS) entry which is preliminary data.</text>
</comment>
<dbReference type="Gene3D" id="1.20.1560.10">
    <property type="entry name" value="ABC transporter type 1, transmembrane domain"/>
    <property type="match status" value="1"/>
</dbReference>
<dbReference type="InterPro" id="IPR027417">
    <property type="entry name" value="P-loop_NTPase"/>
</dbReference>
<evidence type="ECO:0000259" key="8">
    <source>
        <dbReference type="PROSITE" id="PS50893"/>
    </source>
</evidence>
<evidence type="ECO:0000313" key="10">
    <source>
        <dbReference type="EMBL" id="NIH53600.1"/>
    </source>
</evidence>
<evidence type="ECO:0000313" key="11">
    <source>
        <dbReference type="Proteomes" id="UP000541033"/>
    </source>
</evidence>
<dbReference type="InterPro" id="IPR003593">
    <property type="entry name" value="AAA+_ATPase"/>
</dbReference>
<keyword evidence="4 10" id="KW-0067">ATP-binding</keyword>
<keyword evidence="2 7" id="KW-0812">Transmembrane</keyword>
<dbReference type="PROSITE" id="PS50929">
    <property type="entry name" value="ABC_TM1F"/>
    <property type="match status" value="1"/>
</dbReference>
<comment type="subcellular location">
    <subcellularLocation>
        <location evidence="1">Cell membrane</location>
        <topology evidence="1">Multi-pass membrane protein</topology>
    </subcellularLocation>
</comment>
<dbReference type="InterPro" id="IPR039421">
    <property type="entry name" value="Type_1_exporter"/>
</dbReference>
<evidence type="ECO:0000256" key="7">
    <source>
        <dbReference type="SAM" id="Phobius"/>
    </source>
</evidence>
<dbReference type="GO" id="GO:0034040">
    <property type="term" value="F:ATPase-coupled lipid transmembrane transporter activity"/>
    <property type="evidence" value="ECO:0007669"/>
    <property type="project" value="TreeGrafter"/>
</dbReference>
<feature type="domain" description="ABC transporter" evidence="8">
    <location>
        <begin position="365"/>
        <end position="599"/>
    </location>
</feature>
<feature type="transmembrane region" description="Helical" evidence="7">
    <location>
        <begin position="249"/>
        <end position="268"/>
    </location>
</feature>
<keyword evidence="11" id="KW-1185">Reference proteome</keyword>
<evidence type="ECO:0000259" key="9">
    <source>
        <dbReference type="PROSITE" id="PS50929"/>
    </source>
</evidence>
<feature type="transmembrane region" description="Helical" evidence="7">
    <location>
        <begin position="15"/>
        <end position="39"/>
    </location>
</feature>
<evidence type="ECO:0000256" key="6">
    <source>
        <dbReference type="ARBA" id="ARBA00023136"/>
    </source>
</evidence>
<feature type="transmembrane region" description="Helical" evidence="7">
    <location>
        <begin position="59"/>
        <end position="84"/>
    </location>
</feature>
<dbReference type="PANTHER" id="PTHR24221:SF646">
    <property type="entry name" value="HAEMOLYSIN SECRETION ATP-BINDING PROTEIN"/>
    <property type="match status" value="1"/>
</dbReference>
<keyword evidence="3" id="KW-0547">Nucleotide-binding</keyword>
<dbReference type="Proteomes" id="UP000541033">
    <property type="component" value="Unassembled WGS sequence"/>
</dbReference>
<dbReference type="RefSeq" id="WP_341777885.1">
    <property type="nucleotide sequence ID" value="NZ_JAAMOX010000001.1"/>
</dbReference>
<dbReference type="SMART" id="SM00382">
    <property type="entry name" value="AAA"/>
    <property type="match status" value="1"/>
</dbReference>
<dbReference type="GO" id="GO:0016887">
    <property type="term" value="F:ATP hydrolysis activity"/>
    <property type="evidence" value="ECO:0007669"/>
    <property type="project" value="InterPro"/>
</dbReference>
<gene>
    <name evidence="10" type="ORF">FHX76_001468</name>
</gene>
<dbReference type="PROSITE" id="PS50893">
    <property type="entry name" value="ABC_TRANSPORTER_2"/>
    <property type="match status" value="1"/>
</dbReference>
<proteinExistence type="predicted"/>
<keyword evidence="5 7" id="KW-1133">Transmembrane helix</keyword>
<dbReference type="Pfam" id="PF00664">
    <property type="entry name" value="ABC_membrane"/>
    <property type="match status" value="1"/>
</dbReference>
<dbReference type="InterPro" id="IPR011527">
    <property type="entry name" value="ABC1_TM_dom"/>
</dbReference>
<evidence type="ECO:0000256" key="3">
    <source>
        <dbReference type="ARBA" id="ARBA00022741"/>
    </source>
</evidence>
<evidence type="ECO:0000256" key="2">
    <source>
        <dbReference type="ARBA" id="ARBA00022692"/>
    </source>
</evidence>
<keyword evidence="6 7" id="KW-0472">Membrane</keyword>
<dbReference type="CDD" id="cd07346">
    <property type="entry name" value="ABC_6TM_exporters"/>
    <property type="match status" value="1"/>
</dbReference>
<dbReference type="InterPro" id="IPR017871">
    <property type="entry name" value="ABC_transporter-like_CS"/>
</dbReference>